<dbReference type="Gene3D" id="3.90.25.10">
    <property type="entry name" value="UDP-galactose 4-epimerase, domain 1"/>
    <property type="match status" value="1"/>
</dbReference>
<reference evidence="5 6" key="1">
    <citation type="submission" date="2024-01" db="EMBL/GenBank/DDBJ databases">
        <title>A draft genome for a cacao thread blight-causing isolate of Paramarasmius palmivorus.</title>
        <authorList>
            <person name="Baruah I.K."/>
            <person name="Bukari Y."/>
            <person name="Amoako-Attah I."/>
            <person name="Meinhardt L.W."/>
            <person name="Bailey B.A."/>
            <person name="Cohen S.P."/>
        </authorList>
    </citation>
    <scope>NUCLEOTIDE SEQUENCE [LARGE SCALE GENOMIC DNA]</scope>
    <source>
        <strain evidence="5 6">GH-12</strain>
    </source>
</reference>
<evidence type="ECO:0000259" key="4">
    <source>
        <dbReference type="Pfam" id="PF01370"/>
    </source>
</evidence>
<dbReference type="Pfam" id="PF01370">
    <property type="entry name" value="Epimerase"/>
    <property type="match status" value="1"/>
</dbReference>
<dbReference type="CDD" id="cd00761">
    <property type="entry name" value="Glyco_tranf_GTA_type"/>
    <property type="match status" value="1"/>
</dbReference>
<feature type="domain" description="Glycosyltransferase 2-like" evidence="3">
    <location>
        <begin position="642"/>
        <end position="748"/>
    </location>
</feature>
<comment type="caution">
    <text evidence="5">The sequence shown here is derived from an EMBL/GenBank/DDBJ whole genome shotgun (WGS) entry which is preliminary data.</text>
</comment>
<keyword evidence="2" id="KW-0520">NAD</keyword>
<dbReference type="Proteomes" id="UP001383192">
    <property type="component" value="Unassembled WGS sequence"/>
</dbReference>
<name>A0AAW0DPF5_9AGAR</name>
<evidence type="ECO:0000313" key="6">
    <source>
        <dbReference type="Proteomes" id="UP001383192"/>
    </source>
</evidence>
<dbReference type="Pfam" id="PF00535">
    <property type="entry name" value="Glycos_transf_2"/>
    <property type="match status" value="1"/>
</dbReference>
<organism evidence="5 6">
    <name type="scientific">Paramarasmius palmivorus</name>
    <dbReference type="NCBI Taxonomy" id="297713"/>
    <lineage>
        <taxon>Eukaryota</taxon>
        <taxon>Fungi</taxon>
        <taxon>Dikarya</taxon>
        <taxon>Basidiomycota</taxon>
        <taxon>Agaricomycotina</taxon>
        <taxon>Agaricomycetes</taxon>
        <taxon>Agaricomycetidae</taxon>
        <taxon>Agaricales</taxon>
        <taxon>Marasmiineae</taxon>
        <taxon>Marasmiaceae</taxon>
        <taxon>Paramarasmius</taxon>
    </lineage>
</organism>
<dbReference type="AlphaFoldDB" id="A0AAW0DPF5"/>
<dbReference type="Gene3D" id="3.40.50.720">
    <property type="entry name" value="NAD(P)-binding Rossmann-like Domain"/>
    <property type="match status" value="1"/>
</dbReference>
<accession>A0AAW0DPF5</accession>
<comment type="similarity">
    <text evidence="1">Belongs to the NAD(P)-dependent epimerase/dehydratase family.</text>
</comment>
<dbReference type="SUPFAM" id="SSF51735">
    <property type="entry name" value="NAD(P)-binding Rossmann-fold domains"/>
    <property type="match status" value="1"/>
</dbReference>
<protein>
    <recommendedName>
        <fullName evidence="7">Glycosyltransferase family 2 protein</fullName>
    </recommendedName>
</protein>
<evidence type="ECO:0000256" key="1">
    <source>
        <dbReference type="ARBA" id="ARBA00007637"/>
    </source>
</evidence>
<dbReference type="InterPro" id="IPR001509">
    <property type="entry name" value="Epimerase_deHydtase"/>
</dbReference>
<evidence type="ECO:0008006" key="7">
    <source>
        <dbReference type="Google" id="ProtNLM"/>
    </source>
</evidence>
<dbReference type="InterPro" id="IPR036291">
    <property type="entry name" value="NAD(P)-bd_dom_sf"/>
</dbReference>
<feature type="domain" description="NAD-dependent epimerase/dehydratase" evidence="4">
    <location>
        <begin position="10"/>
        <end position="256"/>
    </location>
</feature>
<dbReference type="InterPro" id="IPR029044">
    <property type="entry name" value="Nucleotide-diphossugar_trans"/>
</dbReference>
<dbReference type="EMBL" id="JAYKXP010000009">
    <property type="protein sequence ID" value="KAK7054334.1"/>
    <property type="molecule type" value="Genomic_DNA"/>
</dbReference>
<dbReference type="SUPFAM" id="SSF53448">
    <property type="entry name" value="Nucleotide-diphospho-sugar transferases"/>
    <property type="match status" value="1"/>
</dbReference>
<dbReference type="Gene3D" id="3.90.550.10">
    <property type="entry name" value="Spore Coat Polysaccharide Biosynthesis Protein SpsA, Chain A"/>
    <property type="match status" value="1"/>
</dbReference>
<proteinExistence type="inferred from homology"/>
<evidence type="ECO:0000259" key="3">
    <source>
        <dbReference type="Pfam" id="PF00535"/>
    </source>
</evidence>
<gene>
    <name evidence="5" type="ORF">VNI00_003528</name>
</gene>
<keyword evidence="6" id="KW-1185">Reference proteome</keyword>
<dbReference type="PANTHER" id="PTHR43574">
    <property type="entry name" value="EPIMERASE-RELATED"/>
    <property type="match status" value="1"/>
</dbReference>
<dbReference type="InterPro" id="IPR001173">
    <property type="entry name" value="Glyco_trans_2-like"/>
</dbReference>
<evidence type="ECO:0000313" key="5">
    <source>
        <dbReference type="EMBL" id="KAK7054334.1"/>
    </source>
</evidence>
<sequence length="1030" mass="115753">MSSTAKEKIVLITGGFGFIGSHVAAALYRTGARIRIADIIDKPAIGGTYWHEFKQGDLRDPSFCYDIVDGVHTVLHFAANMGGMGTIHHENAFIIYRDNHLMVLHLIDACLKAGVQKFFYASSACVYPNVLQAAGDSEVSLREGDIWKYSPPSPQGLYGLEKLHSEFLVQQFSSKLDVRIARFHNIFGHGGAWRGGREKAPAAMLRKALACSLLKEPVFEVWGDGKQSRSFLYIDDAVEAVLKLLESECREPVNVGSDSPVTIQTLAEIALGWVGLDPNNITFSYDLEKPVGVASRNSNNDFVTSTLGWTPSPSHSLKDHMKKTGVWIRQEVEAALEQIGDKDREAPLRTLCSSQMVHLTTKPTTFGILLPITSRGSSNPSDCLNNLACFAKSFVQTTHNDTRQTLHGQRYEVVVYLGIDHDDVFLDGGQRDNRAEQVLRREGLHHVCTLIAHEPKGHVCAIWRNLAKRAWEEGCDYMVLMGDDVVLHDDGWLSTADAEFAKIAASRKVPRGFGCVAFTDVTFPGMPTFPIVHRTHLDIFHGRVVPDVFINQDGDPFLFQLYRRWGCSSMFPSTLSNGIGGEGVARYEKMHAKEWTFEPLETAVSAVELWFEGQGCSNNIDTPSETVPGNINTHIRKITLDVVVPCYRVIIPILQSILNLESPPSCDVMFIVIIDNPSSPDISALKDMFEHRPDVRTRVNGVNMGASESRNRGIRESAADWVHFLDDDIEPRPDLLFEAEKIIRKYPDAAGFVGNVQFPVANSIFTSAVHLAGVTYFWDIATKIDKDVPWGVTANLIARRAKDGIEYDKIFPKTGGGEDIDYCRKKREYSLNQGRDTFFGAPDVVVTHPWWYEGKRSYWRFYMWSVGDGALIKLYPNNTYRDHTPNSAELICFCVFSMSFSIVTCQWSWFLASLQALTSVIFANVVHDGYRHLWRDAHRVKNMKSTTVGIHWLVAVVESTFIRMFSEMGRLRGILGRKEWAQAGRRFDWFAGRWGDGPMNEERLNGKQRLALSLLFICMFWFSKQKCCPS</sequence>
<evidence type="ECO:0000256" key="2">
    <source>
        <dbReference type="ARBA" id="ARBA00023027"/>
    </source>
</evidence>